<reference evidence="2" key="1">
    <citation type="submission" date="2020-02" db="EMBL/GenBank/DDBJ databases">
        <authorList>
            <person name="Meier V. D."/>
        </authorList>
    </citation>
    <scope>NUCLEOTIDE SEQUENCE</scope>
    <source>
        <strain evidence="2">AVDCRST_MAG53</strain>
    </source>
</reference>
<gene>
    <name evidence="2" type="ORF">AVDCRST_MAG53-3371</name>
</gene>
<evidence type="ECO:0000313" key="2">
    <source>
        <dbReference type="EMBL" id="CAA9521864.1"/>
    </source>
</evidence>
<evidence type="ECO:0000256" key="1">
    <source>
        <dbReference type="SAM" id="MobiDB-lite"/>
    </source>
</evidence>
<keyword evidence="2" id="KW-0687">Ribonucleoprotein</keyword>
<protein>
    <submittedName>
        <fullName evidence="2">LSU ribosomal protein L28p @ LSU ribosomal protein L28p, zinc-dependent</fullName>
    </submittedName>
</protein>
<feature type="region of interest" description="Disordered" evidence="1">
    <location>
        <begin position="1"/>
        <end position="63"/>
    </location>
</feature>
<organism evidence="2">
    <name type="scientific">uncultured Solirubrobacteraceae bacterium</name>
    <dbReference type="NCBI Taxonomy" id="1162706"/>
    <lineage>
        <taxon>Bacteria</taxon>
        <taxon>Bacillati</taxon>
        <taxon>Actinomycetota</taxon>
        <taxon>Thermoleophilia</taxon>
        <taxon>Solirubrobacterales</taxon>
        <taxon>Solirubrobacteraceae</taxon>
        <taxon>environmental samples</taxon>
    </lineage>
</organism>
<feature type="compositionally biased region" description="Basic and acidic residues" evidence="1">
    <location>
        <begin position="9"/>
        <end position="24"/>
    </location>
</feature>
<proteinExistence type="predicted"/>
<feature type="non-terminal residue" evidence="2">
    <location>
        <position position="63"/>
    </location>
</feature>
<feature type="compositionally biased region" description="Basic residues" evidence="1">
    <location>
        <begin position="38"/>
        <end position="49"/>
    </location>
</feature>
<keyword evidence="2" id="KW-0689">Ribosomal protein</keyword>
<sequence>GQGLSQLREGSRLRPEPKPLHGGDEASLQPEPPEGACPRRRHAPPRPRLHPLPQGREGHQGRL</sequence>
<feature type="non-terminal residue" evidence="2">
    <location>
        <position position="1"/>
    </location>
</feature>
<accession>A0A6J4TFC5</accession>
<dbReference type="AlphaFoldDB" id="A0A6J4TFC5"/>
<dbReference type="EMBL" id="CADCVR010000104">
    <property type="protein sequence ID" value="CAA9521864.1"/>
    <property type="molecule type" value="Genomic_DNA"/>
</dbReference>
<dbReference type="GO" id="GO:0005840">
    <property type="term" value="C:ribosome"/>
    <property type="evidence" value="ECO:0007669"/>
    <property type="project" value="UniProtKB-KW"/>
</dbReference>
<name>A0A6J4TFC5_9ACTN</name>